<dbReference type="Proteomes" id="UP000054007">
    <property type="component" value="Unassembled WGS sequence"/>
</dbReference>
<dbReference type="OrthoDB" id="3222020at2759"/>
<accession>A0A0D7BDK5</accession>
<evidence type="ECO:0000313" key="1">
    <source>
        <dbReference type="EMBL" id="KIY68219.1"/>
    </source>
</evidence>
<proteinExistence type="predicted"/>
<organism evidence="1 2">
    <name type="scientific">Cylindrobasidium torrendii FP15055 ss-10</name>
    <dbReference type="NCBI Taxonomy" id="1314674"/>
    <lineage>
        <taxon>Eukaryota</taxon>
        <taxon>Fungi</taxon>
        <taxon>Dikarya</taxon>
        <taxon>Basidiomycota</taxon>
        <taxon>Agaricomycotina</taxon>
        <taxon>Agaricomycetes</taxon>
        <taxon>Agaricomycetidae</taxon>
        <taxon>Agaricales</taxon>
        <taxon>Marasmiineae</taxon>
        <taxon>Physalacriaceae</taxon>
        <taxon>Cylindrobasidium</taxon>
    </lineage>
</organism>
<dbReference type="EMBL" id="KN880507">
    <property type="protein sequence ID" value="KIY68219.1"/>
    <property type="molecule type" value="Genomic_DNA"/>
</dbReference>
<protein>
    <submittedName>
        <fullName evidence="1">Uncharacterized protein</fullName>
    </submittedName>
</protein>
<name>A0A0D7BDK5_9AGAR</name>
<evidence type="ECO:0000313" key="2">
    <source>
        <dbReference type="Proteomes" id="UP000054007"/>
    </source>
</evidence>
<reference evidence="1 2" key="1">
    <citation type="journal article" date="2015" name="Fungal Genet. Biol.">
        <title>Evolution of novel wood decay mechanisms in Agaricales revealed by the genome sequences of Fistulina hepatica and Cylindrobasidium torrendii.</title>
        <authorList>
            <person name="Floudas D."/>
            <person name="Held B.W."/>
            <person name="Riley R."/>
            <person name="Nagy L.G."/>
            <person name="Koehler G."/>
            <person name="Ransdell A.S."/>
            <person name="Younus H."/>
            <person name="Chow J."/>
            <person name="Chiniquy J."/>
            <person name="Lipzen A."/>
            <person name="Tritt A."/>
            <person name="Sun H."/>
            <person name="Haridas S."/>
            <person name="LaButti K."/>
            <person name="Ohm R.A."/>
            <person name="Kues U."/>
            <person name="Blanchette R.A."/>
            <person name="Grigoriev I.V."/>
            <person name="Minto R.E."/>
            <person name="Hibbett D.S."/>
        </authorList>
    </citation>
    <scope>NUCLEOTIDE SEQUENCE [LARGE SCALE GENOMIC DNA]</scope>
    <source>
        <strain evidence="1 2">FP15055 ss-10</strain>
    </source>
</reference>
<dbReference type="AlphaFoldDB" id="A0A0D7BDK5"/>
<keyword evidence="2" id="KW-1185">Reference proteome</keyword>
<gene>
    <name evidence="1" type="ORF">CYLTODRAFT_443492</name>
</gene>
<sequence length="321" mass="35812">MKHVYSVEVYKSTSNQPGLRRLYMDRQEYERRTLTYDDISTAVENAATTQTELIPYVVEMGKLGTVTLYIKNAALLASGVTASSILTKLELLEPMLVPLSTMGDIVSELTLAKIHPIAKGIIGTLRAIHRVLKSVSELCTEINDLLQEMCSIFRYVNEINNVLGKMDTDLICETLTKLNELILRTCDFVKIWHAYVERKGIKGLRSEFVRLQDELKLGMAVDVYLRAPRLPQPTYGDSDSATAAFRTTVSVQHELNSRMTTPLVPTGELPNYSEALANGAGKAPYHAAVHTMSSLSICHYAQHNYSRPSFSRHQSSATLAR</sequence>